<accession>A0A974W6Q0</accession>
<reference evidence="2 3" key="2">
    <citation type="journal article" date="2022" name="Arch. Microbiol.">
        <title>Rhodococcus pseudokoreensis sp. nov. isolated from the rhizosphere of young M26 apple rootstocks.</title>
        <authorList>
            <person name="Kampfer P."/>
            <person name="Glaeser S.P."/>
            <person name="Blom J."/>
            <person name="Wolf J."/>
            <person name="Benning S."/>
            <person name="Schloter M."/>
            <person name="Neumann-Schaal M."/>
        </authorList>
    </citation>
    <scope>NUCLEOTIDE SEQUENCE [LARGE SCALE GENOMIC DNA]</scope>
    <source>
        <strain evidence="2 3">R79</strain>
    </source>
</reference>
<evidence type="ECO:0000256" key="1">
    <source>
        <dbReference type="SAM" id="MobiDB-lite"/>
    </source>
</evidence>
<sequence>MIYPTTDVVLASIIDAVETDIAPHVHDEYAASVCKTVAQMLRSVRVRASEEIPALHAGNDELRRILATALDRQDQPADVHASLTAALDQSPAPRHPDLAELQDDAIRIRAALTAVIDAIPDESHPTRQAARKYVRHQLEREQRWQQDAFTGPRR</sequence>
<organism evidence="2 3">
    <name type="scientific">Rhodococcus pseudokoreensis</name>
    <dbReference type="NCBI Taxonomy" id="2811421"/>
    <lineage>
        <taxon>Bacteria</taxon>
        <taxon>Bacillati</taxon>
        <taxon>Actinomycetota</taxon>
        <taxon>Actinomycetes</taxon>
        <taxon>Mycobacteriales</taxon>
        <taxon>Nocardiaceae</taxon>
        <taxon>Rhodococcus</taxon>
    </lineage>
</organism>
<reference evidence="2 3" key="1">
    <citation type="journal article" date="2021" name="Microbiol. Resour. Announc.">
        <title>Complete Genome Sequences of Two Rhodococcus sp. Strains with Large and Linear Chromosomes, Isolated from Apple Rhizosphere.</title>
        <authorList>
            <person name="Benning S."/>
            <person name="Brugnone N."/>
            <person name="Siani R."/>
            <person name="Kublik S."/>
            <person name="Schloter M."/>
            <person name="Rad V."/>
        </authorList>
    </citation>
    <scope>NUCLEOTIDE SEQUENCE [LARGE SCALE GENOMIC DNA]</scope>
    <source>
        <strain evidence="2 3">R79</strain>
    </source>
</reference>
<evidence type="ECO:0000313" key="2">
    <source>
        <dbReference type="EMBL" id="QSE92056.1"/>
    </source>
</evidence>
<gene>
    <name evidence="2" type="ORF">JWS13_27165</name>
</gene>
<protein>
    <submittedName>
        <fullName evidence="2">Uncharacterized protein</fullName>
    </submittedName>
</protein>
<keyword evidence="3" id="KW-1185">Reference proteome</keyword>
<evidence type="ECO:0000313" key="3">
    <source>
        <dbReference type="Proteomes" id="UP000662986"/>
    </source>
</evidence>
<dbReference type="EMBL" id="CP070619">
    <property type="protein sequence ID" value="QSE92056.1"/>
    <property type="molecule type" value="Genomic_DNA"/>
</dbReference>
<feature type="region of interest" description="Disordered" evidence="1">
    <location>
        <begin position="121"/>
        <end position="154"/>
    </location>
</feature>
<name>A0A974W6Q0_9NOCA</name>
<dbReference type="Proteomes" id="UP000662986">
    <property type="component" value="Chromosome"/>
</dbReference>
<dbReference type="RefSeq" id="WP_206008423.1">
    <property type="nucleotide sequence ID" value="NZ_CP070619.1"/>
</dbReference>
<feature type="region of interest" description="Disordered" evidence="1">
    <location>
        <begin position="77"/>
        <end position="97"/>
    </location>
</feature>
<proteinExistence type="predicted"/>